<name>A0A7G6E1W2_THEFR</name>
<dbReference type="CDD" id="cd02137">
    <property type="entry name" value="MhqN-like"/>
    <property type="match status" value="1"/>
</dbReference>
<evidence type="ECO:0000313" key="4">
    <source>
        <dbReference type="EMBL" id="QNB46066.1"/>
    </source>
</evidence>
<dbReference type="InterPro" id="IPR000415">
    <property type="entry name" value="Nitroreductase-like"/>
</dbReference>
<dbReference type="Gene3D" id="3.40.109.10">
    <property type="entry name" value="NADH Oxidase"/>
    <property type="match status" value="1"/>
</dbReference>
<dbReference type="RefSeq" id="WP_034425800.1">
    <property type="nucleotide sequence ID" value="NZ_CP045798.1"/>
</dbReference>
<dbReference type="SUPFAM" id="SSF55469">
    <property type="entry name" value="FMN-dependent nitroreductase-like"/>
    <property type="match status" value="1"/>
</dbReference>
<dbReference type="OrthoDB" id="9812105at2"/>
<evidence type="ECO:0000259" key="3">
    <source>
        <dbReference type="Pfam" id="PF00881"/>
    </source>
</evidence>
<dbReference type="Pfam" id="PF00881">
    <property type="entry name" value="Nitroreductase"/>
    <property type="match status" value="1"/>
</dbReference>
<sequence>MSNIKDVMRERRSIRNYKKDEKISQETLNEILDLATTAPSGWNLQHWKFIVIQEQERKQRLLPIAYNQQHVADCSALVIVLGDTEAYKNAEELYSDANLVKQIQGGYINNEDSRKKGALLNPALAAMQLMLAAKANGIDSCPMTAFDQESLRKELRIPEQYIPVMMITLGYAAEQTAPTGRFPLDRVVIQESF</sequence>
<keyword evidence="2" id="KW-0560">Oxidoreductase</keyword>
<organism evidence="4 5">
    <name type="scientific">Thermanaerosceptrum fracticalcis</name>
    <dbReference type="NCBI Taxonomy" id="1712410"/>
    <lineage>
        <taxon>Bacteria</taxon>
        <taxon>Bacillati</taxon>
        <taxon>Bacillota</taxon>
        <taxon>Clostridia</taxon>
        <taxon>Eubacteriales</taxon>
        <taxon>Peptococcaceae</taxon>
        <taxon>Thermanaerosceptrum</taxon>
    </lineage>
</organism>
<evidence type="ECO:0000256" key="2">
    <source>
        <dbReference type="ARBA" id="ARBA00023002"/>
    </source>
</evidence>
<comment type="similarity">
    <text evidence="1">Belongs to the nitroreductase family.</text>
</comment>
<protein>
    <submittedName>
        <fullName evidence="4">Nitroreductase family protein</fullName>
    </submittedName>
</protein>
<dbReference type="KEGG" id="tfr:BR63_06880"/>
<dbReference type="EMBL" id="CP045798">
    <property type="protein sequence ID" value="QNB46066.1"/>
    <property type="molecule type" value="Genomic_DNA"/>
</dbReference>
<evidence type="ECO:0000313" key="5">
    <source>
        <dbReference type="Proteomes" id="UP000515847"/>
    </source>
</evidence>
<proteinExistence type="inferred from homology"/>
<dbReference type="Proteomes" id="UP000515847">
    <property type="component" value="Chromosome"/>
</dbReference>
<gene>
    <name evidence="4" type="ORF">BR63_06880</name>
</gene>
<dbReference type="PANTHER" id="PTHR43673:SF3">
    <property type="entry name" value="NAD(P)H NITROREDUCTASE YODC-RELATED"/>
    <property type="match status" value="1"/>
</dbReference>
<dbReference type="AlphaFoldDB" id="A0A7G6E1W2"/>
<dbReference type="InterPro" id="IPR029479">
    <property type="entry name" value="Nitroreductase"/>
</dbReference>
<keyword evidence="5" id="KW-1185">Reference proteome</keyword>
<dbReference type="PANTHER" id="PTHR43673">
    <property type="entry name" value="NAD(P)H NITROREDUCTASE YDGI-RELATED"/>
    <property type="match status" value="1"/>
</dbReference>
<accession>A0A7G6E1W2</accession>
<feature type="domain" description="Nitroreductase" evidence="3">
    <location>
        <begin position="9"/>
        <end position="171"/>
    </location>
</feature>
<dbReference type="GO" id="GO:0016491">
    <property type="term" value="F:oxidoreductase activity"/>
    <property type="evidence" value="ECO:0007669"/>
    <property type="project" value="UniProtKB-KW"/>
</dbReference>
<reference evidence="4 5" key="1">
    <citation type="journal article" date="2019" name="Front. Microbiol.">
        <title>Thermoanaerosceptrum fracticalcis gen. nov. sp. nov., a Novel Fumarate-Fermenting Microorganism From a Deep Fractured Carbonate Aquifer of the US Great Basin.</title>
        <authorList>
            <person name="Hamilton-Brehm S.D."/>
            <person name="Stewart L.E."/>
            <person name="Zavarin M."/>
            <person name="Caldwell M."/>
            <person name="Lawson P.A."/>
            <person name="Onstott T.C."/>
            <person name="Grzymski J."/>
            <person name="Neveux I."/>
            <person name="Lollar B.S."/>
            <person name="Russell C.E."/>
            <person name="Moser D.P."/>
        </authorList>
    </citation>
    <scope>NUCLEOTIDE SEQUENCE [LARGE SCALE GENOMIC DNA]</scope>
    <source>
        <strain evidence="4 5">DRI-13</strain>
    </source>
</reference>
<evidence type="ECO:0000256" key="1">
    <source>
        <dbReference type="ARBA" id="ARBA00007118"/>
    </source>
</evidence>